<reference evidence="2 3" key="1">
    <citation type="submission" date="2015-09" db="EMBL/GenBank/DDBJ databases">
        <authorList>
            <consortium name="Pathogen Informatics"/>
        </authorList>
    </citation>
    <scope>NUCLEOTIDE SEQUENCE [LARGE SCALE GENOMIC DNA]</scope>
    <source>
        <strain evidence="2 3">2789STDY5834875</strain>
    </source>
</reference>
<dbReference type="PANTHER" id="PTHR38032:SF1">
    <property type="entry name" value="RNA-BINDING PROTEIN KHPB N-TERMINAL DOMAIN-CONTAINING PROTEIN"/>
    <property type="match status" value="1"/>
</dbReference>
<feature type="domain" description="Flagellar Assembly Protein A N-terminal region" evidence="1">
    <location>
        <begin position="22"/>
        <end position="188"/>
    </location>
</feature>
<dbReference type="PANTHER" id="PTHR38032">
    <property type="entry name" value="POLYMERASE-RELATED"/>
    <property type="match status" value="1"/>
</dbReference>
<dbReference type="Proteomes" id="UP000095621">
    <property type="component" value="Unassembled WGS sequence"/>
</dbReference>
<dbReference type="RefSeq" id="WP_055216779.1">
    <property type="nucleotide sequence ID" value="NZ_CZBU01000008.1"/>
</dbReference>
<proteinExistence type="predicted"/>
<dbReference type="InterPro" id="IPR046866">
    <property type="entry name" value="FapA_N"/>
</dbReference>
<dbReference type="EMBL" id="CZBU01000008">
    <property type="protein sequence ID" value="CUQ79310.1"/>
    <property type="molecule type" value="Genomic_DNA"/>
</dbReference>
<dbReference type="Pfam" id="PF20250">
    <property type="entry name" value="FapA_N"/>
    <property type="match status" value="1"/>
</dbReference>
<dbReference type="InterPro" id="IPR005646">
    <property type="entry name" value="FapA"/>
</dbReference>
<evidence type="ECO:0000313" key="2">
    <source>
        <dbReference type="EMBL" id="CUQ79310.1"/>
    </source>
</evidence>
<accession>A0A174Z8P7</accession>
<dbReference type="InterPro" id="IPR046865">
    <property type="entry name" value="FapA_b_solenoid"/>
</dbReference>
<sequence>MSNTEIVNETADIDDIELHEVYVYIADDNMSASVRLGKCDEGYTYDEVMNKLSLNGIKTGIDEEKIRWMISQKIYDQPVEVAFGKPVEAGKDGYYEFFFDTDAINNNRPTVREDGSIDYFNQKRFEKVNEGDLLARYHEPTKGEFGFDVCGKLLVPKQGKPKPRLHGKGFKTSDDGKETYAAISGKIEYCNYDLSVVNVYEVNGNLDMSMGNIDFNGDVNITGSVRSGVTVHAMGSIYVGGFVEGATLIAGKDIVLKDGVNTKNSGKIEAGGNISGRFFENTEVIAKGDLQCNYILNCRVLTYGRVFVEGPIGSIIGGDVTGVMGISTTSCGHESNVKTLLRVGSTKEIRKEYAELIMELKEVDGQIETFEMANKKFEMIKQNMPEKYDSKMALRVTQSKIVKMAQKAKLEEKSKALYNLIRDSERAVVKVKNHIYPGSRIYMDDKTYMPSSVFSHIIVKKTPSTIILRDYDE</sequence>
<protein>
    <submittedName>
        <fullName evidence="2">Protein of uncharacterized function (DUF342)</fullName>
    </submittedName>
</protein>
<name>A0A174Z8P7_9FIRM</name>
<dbReference type="AlphaFoldDB" id="A0A174Z8P7"/>
<organism evidence="2 3">
    <name type="scientific">Lachnospira eligens</name>
    <dbReference type="NCBI Taxonomy" id="39485"/>
    <lineage>
        <taxon>Bacteria</taxon>
        <taxon>Bacillati</taxon>
        <taxon>Bacillota</taxon>
        <taxon>Clostridia</taxon>
        <taxon>Lachnospirales</taxon>
        <taxon>Lachnospiraceae</taxon>
        <taxon>Lachnospira</taxon>
    </lineage>
</organism>
<dbReference type="Pfam" id="PF03961">
    <property type="entry name" value="FapA"/>
    <property type="match status" value="1"/>
</dbReference>
<dbReference type="OrthoDB" id="9760122at2"/>
<evidence type="ECO:0000259" key="1">
    <source>
        <dbReference type="Pfam" id="PF20250"/>
    </source>
</evidence>
<gene>
    <name evidence="2" type="ORF">ERS852490_02974</name>
</gene>
<evidence type="ECO:0000313" key="3">
    <source>
        <dbReference type="Proteomes" id="UP000095621"/>
    </source>
</evidence>